<evidence type="ECO:0008006" key="7">
    <source>
        <dbReference type="Google" id="ProtNLM"/>
    </source>
</evidence>
<gene>
    <name evidence="5" type="ORF">MVES_002802</name>
</gene>
<feature type="region of interest" description="Disordered" evidence="4">
    <location>
        <begin position="1"/>
        <end position="22"/>
    </location>
</feature>
<keyword evidence="3" id="KW-0560">Oxidoreductase</keyword>
<evidence type="ECO:0000256" key="2">
    <source>
        <dbReference type="ARBA" id="ARBA00022857"/>
    </source>
</evidence>
<organism evidence="5 6">
    <name type="scientific">Malassezia vespertilionis</name>
    <dbReference type="NCBI Taxonomy" id="2020962"/>
    <lineage>
        <taxon>Eukaryota</taxon>
        <taxon>Fungi</taxon>
        <taxon>Dikarya</taxon>
        <taxon>Basidiomycota</taxon>
        <taxon>Ustilaginomycotina</taxon>
        <taxon>Malasseziomycetes</taxon>
        <taxon>Malasseziales</taxon>
        <taxon>Malasseziaceae</taxon>
        <taxon>Malassezia</taxon>
    </lineage>
</organism>
<dbReference type="InterPro" id="IPR036291">
    <property type="entry name" value="NAD(P)-bd_dom_sf"/>
</dbReference>
<evidence type="ECO:0000313" key="5">
    <source>
        <dbReference type="EMBL" id="PKI83306.1"/>
    </source>
</evidence>
<sequence length="648" mass="71050">MPSPSIASEFYPPKPQWSPKEIPSQKGRIAIVTGGNSGIGLEIVHCLLRKGAKVYIAARNEAKARNAFVALHKDGETYAGAVDYLHLDLASFRSIEQFVAEISRKESRLDLLFNNAGLFLPNDSGTLSAEGVEIHMGANALGPYYLTLLLLPLLRASYKHNSSVPPRVCFTSSMGHRLASRGFDPKYPSGHSSPISLVSKQLMAYACSKMDNILMANKFQRSFANDGIIFNSCNPGNIKTSLTRNASNLSTLFLNHFINPVFLHSTELGALTPLYAGTASLAGEEGGAYFVPWARFGEPLPIALDHKVQDEMAAYFDAIIARHGRNTDIAPHPKGSWTPKEMPNLTGRIAIVTGGNTGIGFHTVEELLRQNCKVYLAARDKTRAMDAVARLGAQNLPGTLEYLQLDLARLQSIKDFSTQFLSKESKLDLLFNNAGVMLPNVGRTTADGYELQMGTNSLGHHYLTELLLPALRNAKKLDPSFAPRVCFTSSIGHHFASSGPFNPEDVSGMKASRLIVLPEWTRAYGASKLANIWSAKWFQRHYGDKEGMLFTSVHPGNLRTELTRDYRGLTGLFMPIISFGFLYPSEMGAYTQLYANTSPEATEGGAYYVPWARKIEPSAISHDEKSQEAFAQWCKAQVAKHVAPGVSV</sequence>
<dbReference type="Pfam" id="PF00106">
    <property type="entry name" value="adh_short"/>
    <property type="match status" value="2"/>
</dbReference>
<dbReference type="InterPro" id="IPR002347">
    <property type="entry name" value="SDR_fam"/>
</dbReference>
<dbReference type="SUPFAM" id="SSF51735">
    <property type="entry name" value="NAD(P)-binding Rossmann-fold domains"/>
    <property type="match status" value="2"/>
</dbReference>
<proteinExistence type="inferred from homology"/>
<accession>A0A2N1J9T3</accession>
<evidence type="ECO:0000256" key="4">
    <source>
        <dbReference type="SAM" id="MobiDB-lite"/>
    </source>
</evidence>
<reference evidence="5 6" key="1">
    <citation type="submission" date="2017-10" db="EMBL/GenBank/DDBJ databases">
        <title>A novel species of cold-tolerant Malassezia isolated from bats.</title>
        <authorList>
            <person name="Lorch J.M."/>
            <person name="Palmer J.M."/>
            <person name="Vanderwolf K.J."/>
            <person name="Schmidt K.Z."/>
            <person name="Verant M.L."/>
            <person name="Weller T.J."/>
            <person name="Blehert D.S."/>
        </authorList>
    </citation>
    <scope>NUCLEOTIDE SEQUENCE [LARGE SCALE GENOMIC DNA]</scope>
    <source>
        <strain evidence="5 6">NWHC:44797-103</strain>
    </source>
</reference>
<dbReference type="Proteomes" id="UP000232875">
    <property type="component" value="Unassembled WGS sequence"/>
</dbReference>
<dbReference type="PANTHER" id="PTHR24320">
    <property type="entry name" value="RETINOL DEHYDROGENASE"/>
    <property type="match status" value="1"/>
</dbReference>
<keyword evidence="2" id="KW-0521">NADP</keyword>
<dbReference type="GO" id="GO:0016491">
    <property type="term" value="F:oxidoreductase activity"/>
    <property type="evidence" value="ECO:0007669"/>
    <property type="project" value="UniProtKB-KW"/>
</dbReference>
<protein>
    <recommendedName>
        <fullName evidence="7">NAD(P)-binding protein</fullName>
    </recommendedName>
</protein>
<dbReference type="STRING" id="2020962.A0A2N1J9T3"/>
<evidence type="ECO:0000313" key="6">
    <source>
        <dbReference type="Proteomes" id="UP000232875"/>
    </source>
</evidence>
<dbReference type="PRINTS" id="PR00081">
    <property type="entry name" value="GDHRDH"/>
</dbReference>
<dbReference type="AlphaFoldDB" id="A0A2N1J9T3"/>
<dbReference type="Gene3D" id="3.40.50.720">
    <property type="entry name" value="NAD(P)-binding Rossmann-like Domain"/>
    <property type="match status" value="2"/>
</dbReference>
<keyword evidence="6" id="KW-1185">Reference proteome</keyword>
<dbReference type="EMBL" id="KZ454992">
    <property type="protein sequence ID" value="PKI83306.1"/>
    <property type="molecule type" value="Genomic_DNA"/>
</dbReference>
<name>A0A2N1J9T3_9BASI</name>
<evidence type="ECO:0000256" key="1">
    <source>
        <dbReference type="ARBA" id="ARBA00006484"/>
    </source>
</evidence>
<dbReference type="OrthoDB" id="191139at2759"/>
<evidence type="ECO:0000256" key="3">
    <source>
        <dbReference type="ARBA" id="ARBA00023002"/>
    </source>
</evidence>
<dbReference type="PANTHER" id="PTHR24320:SF236">
    <property type="entry name" value="SHORT-CHAIN DEHYDROGENASE-RELATED"/>
    <property type="match status" value="1"/>
</dbReference>
<comment type="similarity">
    <text evidence="1">Belongs to the short-chain dehydrogenases/reductases (SDR) family.</text>
</comment>